<sequence>ILGVCGEEWELLQQWCGPGISTQDPTRDSTQLLREMADHLSAASADESHPVRTTRGDAIKAEMAEMARWSLTCRQRMPEGGMRGGIHQGTSRENSTDSQCPGHWLPGRR</sequence>
<accession>A0A146LGR0</accession>
<dbReference type="AlphaFoldDB" id="A0A146LGR0"/>
<evidence type="ECO:0000313" key="2">
    <source>
        <dbReference type="EMBL" id="JAQ06142.1"/>
    </source>
</evidence>
<feature type="non-terminal residue" evidence="2">
    <location>
        <position position="1"/>
    </location>
</feature>
<gene>
    <name evidence="2" type="ORF">g.46671</name>
</gene>
<feature type="compositionally biased region" description="Polar residues" evidence="1">
    <location>
        <begin position="88"/>
        <end position="99"/>
    </location>
</feature>
<organism evidence="2">
    <name type="scientific">Lygus hesperus</name>
    <name type="common">Western plant bug</name>
    <dbReference type="NCBI Taxonomy" id="30085"/>
    <lineage>
        <taxon>Eukaryota</taxon>
        <taxon>Metazoa</taxon>
        <taxon>Ecdysozoa</taxon>
        <taxon>Arthropoda</taxon>
        <taxon>Hexapoda</taxon>
        <taxon>Insecta</taxon>
        <taxon>Pterygota</taxon>
        <taxon>Neoptera</taxon>
        <taxon>Paraneoptera</taxon>
        <taxon>Hemiptera</taxon>
        <taxon>Heteroptera</taxon>
        <taxon>Panheteroptera</taxon>
        <taxon>Cimicomorpha</taxon>
        <taxon>Miridae</taxon>
        <taxon>Mirini</taxon>
        <taxon>Lygus</taxon>
    </lineage>
</organism>
<name>A0A146LGR0_LYGHE</name>
<dbReference type="EMBL" id="GDHC01012487">
    <property type="protein sequence ID" value="JAQ06142.1"/>
    <property type="molecule type" value="Transcribed_RNA"/>
</dbReference>
<protein>
    <submittedName>
        <fullName evidence="2">Uncharacterized protein</fullName>
    </submittedName>
</protein>
<evidence type="ECO:0000256" key="1">
    <source>
        <dbReference type="SAM" id="MobiDB-lite"/>
    </source>
</evidence>
<proteinExistence type="predicted"/>
<feature type="region of interest" description="Disordered" evidence="1">
    <location>
        <begin position="75"/>
        <end position="109"/>
    </location>
</feature>
<feature type="non-terminal residue" evidence="2">
    <location>
        <position position="109"/>
    </location>
</feature>
<reference evidence="2" key="1">
    <citation type="journal article" date="2016" name="Gigascience">
        <title>De novo construction of an expanded transcriptome assembly for the western tarnished plant bug, Lygus hesperus.</title>
        <authorList>
            <person name="Tassone E.E."/>
            <person name="Geib S.M."/>
            <person name="Hall B."/>
            <person name="Fabrick J.A."/>
            <person name="Brent C.S."/>
            <person name="Hull J.J."/>
        </authorList>
    </citation>
    <scope>NUCLEOTIDE SEQUENCE</scope>
</reference>